<dbReference type="EMBL" id="FNVQ01000003">
    <property type="protein sequence ID" value="SEG69051.1"/>
    <property type="molecule type" value="Genomic_DNA"/>
</dbReference>
<accession>A0A1H6C7W2</accession>
<gene>
    <name evidence="2" type="ORF">SAMN05444390_103263</name>
</gene>
<name>A0A1H6C7W2_9GAMM</name>
<sequence>MTELLPSFITLAGFLIPAAILVKRRKARSAGEITHSLLIALFCMLGGLLFAGTLITLLGESPALLNSFFVLFGAVICLMAQLWFQKRLQKRRS</sequence>
<reference evidence="2 3" key="1">
    <citation type="submission" date="2016-10" db="EMBL/GenBank/DDBJ databases">
        <authorList>
            <person name="de Groot N.N."/>
        </authorList>
    </citation>
    <scope>NUCLEOTIDE SEQUENCE [LARGE SCALE GENOMIC DNA]</scope>
    <source>
        <strain evidence="2 3">DSM 22012</strain>
    </source>
</reference>
<protein>
    <submittedName>
        <fullName evidence="2">Uncharacterized protein</fullName>
    </submittedName>
</protein>
<organism evidence="2 3">
    <name type="scientific">Marinobacterium lutimaris</name>
    <dbReference type="NCBI Taxonomy" id="568106"/>
    <lineage>
        <taxon>Bacteria</taxon>
        <taxon>Pseudomonadati</taxon>
        <taxon>Pseudomonadota</taxon>
        <taxon>Gammaproteobacteria</taxon>
        <taxon>Oceanospirillales</taxon>
        <taxon>Oceanospirillaceae</taxon>
        <taxon>Marinobacterium</taxon>
    </lineage>
</organism>
<keyword evidence="1" id="KW-1133">Transmembrane helix</keyword>
<keyword evidence="3" id="KW-1185">Reference proteome</keyword>
<keyword evidence="1" id="KW-0812">Transmembrane</keyword>
<proteinExistence type="predicted"/>
<feature type="transmembrane region" description="Helical" evidence="1">
    <location>
        <begin position="64"/>
        <end position="84"/>
    </location>
</feature>
<feature type="transmembrane region" description="Helical" evidence="1">
    <location>
        <begin position="34"/>
        <end position="58"/>
    </location>
</feature>
<keyword evidence="1" id="KW-0472">Membrane</keyword>
<dbReference type="RefSeq" id="WP_104004107.1">
    <property type="nucleotide sequence ID" value="NZ_FNVQ01000003.1"/>
</dbReference>
<feature type="transmembrane region" description="Helical" evidence="1">
    <location>
        <begin position="6"/>
        <end position="22"/>
    </location>
</feature>
<dbReference type="OrthoDB" id="6120168at2"/>
<evidence type="ECO:0000313" key="3">
    <source>
        <dbReference type="Proteomes" id="UP000236745"/>
    </source>
</evidence>
<evidence type="ECO:0000256" key="1">
    <source>
        <dbReference type="SAM" id="Phobius"/>
    </source>
</evidence>
<dbReference type="AlphaFoldDB" id="A0A1H6C7W2"/>
<dbReference type="Proteomes" id="UP000236745">
    <property type="component" value="Unassembled WGS sequence"/>
</dbReference>
<evidence type="ECO:0000313" key="2">
    <source>
        <dbReference type="EMBL" id="SEG69051.1"/>
    </source>
</evidence>